<reference evidence="1" key="1">
    <citation type="submission" date="2014-11" db="EMBL/GenBank/DDBJ databases">
        <authorList>
            <person name="Amaro Gonzalez C."/>
        </authorList>
    </citation>
    <scope>NUCLEOTIDE SEQUENCE</scope>
</reference>
<name>A0A0E9SQK8_ANGAN</name>
<dbReference type="AlphaFoldDB" id="A0A0E9SQK8"/>
<protein>
    <submittedName>
        <fullName evidence="1">Uncharacterized protein</fullName>
    </submittedName>
</protein>
<organism evidence="1">
    <name type="scientific">Anguilla anguilla</name>
    <name type="common">European freshwater eel</name>
    <name type="synonym">Muraena anguilla</name>
    <dbReference type="NCBI Taxonomy" id="7936"/>
    <lineage>
        <taxon>Eukaryota</taxon>
        <taxon>Metazoa</taxon>
        <taxon>Chordata</taxon>
        <taxon>Craniata</taxon>
        <taxon>Vertebrata</taxon>
        <taxon>Euteleostomi</taxon>
        <taxon>Actinopterygii</taxon>
        <taxon>Neopterygii</taxon>
        <taxon>Teleostei</taxon>
        <taxon>Anguilliformes</taxon>
        <taxon>Anguillidae</taxon>
        <taxon>Anguilla</taxon>
    </lineage>
</organism>
<sequence>MVFHPAAHFRVGNDLSSAALTDKEGTGWSCRCIKWSEMKTVPNSY</sequence>
<evidence type="ECO:0000313" key="1">
    <source>
        <dbReference type="EMBL" id="JAH43532.1"/>
    </source>
</evidence>
<reference evidence="1" key="2">
    <citation type="journal article" date="2015" name="Fish Shellfish Immunol.">
        <title>Early steps in the European eel (Anguilla anguilla)-Vibrio vulnificus interaction in the gills: Role of the RtxA13 toxin.</title>
        <authorList>
            <person name="Callol A."/>
            <person name="Pajuelo D."/>
            <person name="Ebbesson L."/>
            <person name="Teles M."/>
            <person name="MacKenzie S."/>
            <person name="Amaro C."/>
        </authorList>
    </citation>
    <scope>NUCLEOTIDE SEQUENCE</scope>
</reference>
<proteinExistence type="predicted"/>
<accession>A0A0E9SQK8</accession>
<dbReference type="EMBL" id="GBXM01065045">
    <property type="protein sequence ID" value="JAH43532.1"/>
    <property type="molecule type" value="Transcribed_RNA"/>
</dbReference>